<evidence type="ECO:0000313" key="2">
    <source>
        <dbReference type="Proteomes" id="UP000625711"/>
    </source>
</evidence>
<dbReference type="AlphaFoldDB" id="A0A834IUA7"/>
<accession>A0A834IUA7</accession>
<protein>
    <submittedName>
        <fullName evidence="1">Uncharacterized protein</fullName>
    </submittedName>
</protein>
<reference evidence="1" key="1">
    <citation type="submission" date="2020-08" db="EMBL/GenBank/DDBJ databases">
        <title>Genome sequencing and assembly of the red palm weevil Rhynchophorus ferrugineus.</title>
        <authorList>
            <person name="Dias G.B."/>
            <person name="Bergman C.M."/>
            <person name="Manee M."/>
        </authorList>
    </citation>
    <scope>NUCLEOTIDE SEQUENCE</scope>
    <source>
        <strain evidence="1">AA-2017</strain>
        <tissue evidence="1">Whole larva</tissue>
    </source>
</reference>
<evidence type="ECO:0000313" key="1">
    <source>
        <dbReference type="EMBL" id="KAF7286535.1"/>
    </source>
</evidence>
<name>A0A834IUA7_RHYFE</name>
<comment type="caution">
    <text evidence="1">The sequence shown here is derived from an EMBL/GenBank/DDBJ whole genome shotgun (WGS) entry which is preliminary data.</text>
</comment>
<gene>
    <name evidence="1" type="ORF">GWI33_004938</name>
</gene>
<dbReference type="Proteomes" id="UP000625711">
    <property type="component" value="Unassembled WGS sequence"/>
</dbReference>
<organism evidence="1 2">
    <name type="scientific">Rhynchophorus ferrugineus</name>
    <name type="common">Red palm weevil</name>
    <name type="synonym">Curculio ferrugineus</name>
    <dbReference type="NCBI Taxonomy" id="354439"/>
    <lineage>
        <taxon>Eukaryota</taxon>
        <taxon>Metazoa</taxon>
        <taxon>Ecdysozoa</taxon>
        <taxon>Arthropoda</taxon>
        <taxon>Hexapoda</taxon>
        <taxon>Insecta</taxon>
        <taxon>Pterygota</taxon>
        <taxon>Neoptera</taxon>
        <taxon>Endopterygota</taxon>
        <taxon>Coleoptera</taxon>
        <taxon>Polyphaga</taxon>
        <taxon>Cucujiformia</taxon>
        <taxon>Curculionidae</taxon>
        <taxon>Dryophthorinae</taxon>
        <taxon>Rhynchophorus</taxon>
    </lineage>
</organism>
<proteinExistence type="predicted"/>
<dbReference type="EMBL" id="JAACXV010000024">
    <property type="protein sequence ID" value="KAF7286535.1"/>
    <property type="molecule type" value="Genomic_DNA"/>
</dbReference>
<keyword evidence="2" id="KW-1185">Reference proteome</keyword>
<sequence length="72" mass="7372">MVIITTEVMMSPTIGPGNCESSMAPALARNVSSALLVCRPLRGRTAARQFPVGPSVEGSRDDGVALSSAALV</sequence>